<dbReference type="AlphaFoldDB" id="R9GX43"/>
<dbReference type="PANTHER" id="PTHR33507">
    <property type="entry name" value="INNER MEMBRANE PROTEIN YBBJ"/>
    <property type="match status" value="1"/>
</dbReference>
<feature type="transmembrane region" description="Helical" evidence="5">
    <location>
        <begin position="304"/>
        <end position="326"/>
    </location>
</feature>
<evidence type="ECO:0000256" key="2">
    <source>
        <dbReference type="ARBA" id="ARBA00022692"/>
    </source>
</evidence>
<protein>
    <submittedName>
        <fullName evidence="9">Uncharacterized protein</fullName>
    </submittedName>
</protein>
<feature type="transmembrane region" description="Helical" evidence="5">
    <location>
        <begin position="278"/>
        <end position="297"/>
    </location>
</feature>
<dbReference type="Gene3D" id="2.40.50.140">
    <property type="entry name" value="Nucleic acid-binding proteins"/>
    <property type="match status" value="1"/>
</dbReference>
<keyword evidence="4 5" id="KW-0472">Membrane</keyword>
<accession>R9GX43</accession>
<dbReference type="InterPro" id="IPR029045">
    <property type="entry name" value="ClpP/crotonase-like_dom_sf"/>
</dbReference>
<dbReference type="PANTHER" id="PTHR33507:SF3">
    <property type="entry name" value="INNER MEMBRANE PROTEIN YBBJ"/>
    <property type="match status" value="1"/>
</dbReference>
<comment type="subcellular location">
    <subcellularLocation>
        <location evidence="1">Membrane</location>
        <topology evidence="1">Multi-pass membrane protein</topology>
    </subcellularLocation>
</comment>
<proteinExistence type="predicted"/>
<dbReference type="InterPro" id="IPR056738">
    <property type="entry name" value="NfeD1b_N"/>
</dbReference>
<dbReference type="Pfam" id="PF01957">
    <property type="entry name" value="NfeD"/>
    <property type="match status" value="1"/>
</dbReference>
<feature type="transmembrane region" description="Helical" evidence="5">
    <location>
        <begin position="222"/>
        <end position="245"/>
    </location>
</feature>
<keyword evidence="3 5" id="KW-1133">Transmembrane helix</keyword>
<evidence type="ECO:0000259" key="8">
    <source>
        <dbReference type="Pfam" id="PF25145"/>
    </source>
</evidence>
<feature type="domain" description="NfeD1b N-terminal" evidence="8">
    <location>
        <begin position="27"/>
        <end position="207"/>
    </location>
</feature>
<dbReference type="PATRIC" id="fig|1150600.3.peg.706"/>
<evidence type="ECO:0000259" key="6">
    <source>
        <dbReference type="Pfam" id="PF01957"/>
    </source>
</evidence>
<keyword evidence="2 5" id="KW-0812">Transmembrane</keyword>
<organism evidence="9 10">
    <name type="scientific">Arcticibacter svalbardensis MN12-7</name>
    <dbReference type="NCBI Taxonomy" id="1150600"/>
    <lineage>
        <taxon>Bacteria</taxon>
        <taxon>Pseudomonadati</taxon>
        <taxon>Bacteroidota</taxon>
        <taxon>Sphingobacteriia</taxon>
        <taxon>Sphingobacteriales</taxon>
        <taxon>Sphingobacteriaceae</taxon>
        <taxon>Arcticibacter</taxon>
    </lineage>
</organism>
<feature type="transmembrane region" description="Helical" evidence="5">
    <location>
        <begin position="252"/>
        <end position="272"/>
    </location>
</feature>
<evidence type="ECO:0000256" key="4">
    <source>
        <dbReference type="ARBA" id="ARBA00023136"/>
    </source>
</evidence>
<evidence type="ECO:0000259" key="7">
    <source>
        <dbReference type="Pfam" id="PF24961"/>
    </source>
</evidence>
<feature type="transmembrane region" description="Helical" evidence="5">
    <location>
        <begin position="338"/>
        <end position="358"/>
    </location>
</feature>
<dbReference type="eggNOG" id="COG1030">
    <property type="taxonomic scope" value="Bacteria"/>
</dbReference>
<feature type="domain" description="NfeD integral membrane" evidence="7">
    <location>
        <begin position="231"/>
        <end position="357"/>
    </location>
</feature>
<dbReference type="InterPro" id="IPR052165">
    <property type="entry name" value="Membrane_assoc_protease"/>
</dbReference>
<dbReference type="Gene3D" id="3.90.226.10">
    <property type="entry name" value="2-enoyl-CoA Hydratase, Chain A, domain 1"/>
    <property type="match status" value="1"/>
</dbReference>
<dbReference type="STRING" id="1150600.ADIARSV_0719"/>
<evidence type="ECO:0000313" key="9">
    <source>
        <dbReference type="EMBL" id="EOR96075.1"/>
    </source>
</evidence>
<sequence>MYRSPVFLTLLTVLLLFPVFLFSQSSKVYVFNLNDEIGPATWRQTRKAFEKATEINASTIIIRMNTFGGMVEYADSIRTKILNSPMKTIVFIDNNAASAGALISIAADVIYMQKGASIGAASVVDTKGAIMPEKYQSYMRGLMRSTAEAKGRDPKIAEAFVDPDVEIPNLNAKGKVLTLTSKEALKVGYCKAEVTSIDQVFKSEGLDMNNRVDHVVTLTDRIIAFLITPFVSGILILLIIGGIYFEMQAPGIGFALLVSIVAAALFFAPLYLEGLAAHWEIGLFIVGIILLILEVFVIPGFGIAGILGIVFIILGLALSMVLNDFFDFTVTGSEQLTTALIIVLGSMIGSIVISVILGKSILNTPVFKRLVLEDEQRSDLGYVTGRKVELLVDKVGITTTDMRPSGKIEIEGKWYDAIAMDGYLDKGTSIYVEKQENYNLFVRKKID</sequence>
<dbReference type="CDD" id="cd07021">
    <property type="entry name" value="Clp_protease_NfeD_like"/>
    <property type="match status" value="1"/>
</dbReference>
<evidence type="ECO:0000256" key="1">
    <source>
        <dbReference type="ARBA" id="ARBA00004141"/>
    </source>
</evidence>
<dbReference type="InterPro" id="IPR002810">
    <property type="entry name" value="NfeD-like_C"/>
</dbReference>
<evidence type="ECO:0000256" key="5">
    <source>
        <dbReference type="SAM" id="Phobius"/>
    </source>
</evidence>
<comment type="caution">
    <text evidence="9">The sequence shown here is derived from an EMBL/GenBank/DDBJ whole genome shotgun (WGS) entry which is preliminary data.</text>
</comment>
<dbReference type="GO" id="GO:0005886">
    <property type="term" value="C:plasma membrane"/>
    <property type="evidence" value="ECO:0007669"/>
    <property type="project" value="TreeGrafter"/>
</dbReference>
<dbReference type="SUPFAM" id="SSF52096">
    <property type="entry name" value="ClpP/crotonase"/>
    <property type="match status" value="1"/>
</dbReference>
<dbReference type="Proteomes" id="UP000014174">
    <property type="component" value="Unassembled WGS sequence"/>
</dbReference>
<evidence type="ECO:0000256" key="3">
    <source>
        <dbReference type="ARBA" id="ARBA00022989"/>
    </source>
</evidence>
<dbReference type="InterPro" id="IPR056739">
    <property type="entry name" value="NfeD_membrane"/>
</dbReference>
<gene>
    <name evidence="9" type="ORF">ADIARSV_0719</name>
</gene>
<dbReference type="OrthoDB" id="9806253at2"/>
<evidence type="ECO:0000313" key="10">
    <source>
        <dbReference type="Proteomes" id="UP000014174"/>
    </source>
</evidence>
<dbReference type="Pfam" id="PF25145">
    <property type="entry name" value="NfeD1b_N"/>
    <property type="match status" value="1"/>
</dbReference>
<dbReference type="Pfam" id="PF24961">
    <property type="entry name" value="NfeD_membrane"/>
    <property type="match status" value="1"/>
</dbReference>
<feature type="domain" description="NfeD-like C-terminal" evidence="6">
    <location>
        <begin position="389"/>
        <end position="444"/>
    </location>
</feature>
<dbReference type="InterPro" id="IPR012340">
    <property type="entry name" value="NA-bd_OB-fold"/>
</dbReference>
<reference evidence="9 10" key="1">
    <citation type="journal article" date="2013" name="Genome Announc.">
        <title>Draft Genome Sequence of Arcticibacter svalbardensis Strain MN12-7T, a Member of the Family Sphingobacteriaceae Isolated from an Arctic Soil Sample.</title>
        <authorList>
            <person name="Shivaji S."/>
            <person name="Ara S."/>
            <person name="Prasad S."/>
            <person name="Manasa B.P."/>
            <person name="Begum Z."/>
            <person name="Singh A."/>
            <person name="Kumar Pinnaka A."/>
        </authorList>
    </citation>
    <scope>NUCLEOTIDE SEQUENCE [LARGE SCALE GENOMIC DNA]</scope>
    <source>
        <strain evidence="9 10">MN12-7</strain>
    </source>
</reference>
<name>R9GX43_9SPHI</name>
<dbReference type="SUPFAM" id="SSF141322">
    <property type="entry name" value="NfeD domain-like"/>
    <property type="match status" value="1"/>
</dbReference>
<keyword evidence="10" id="KW-1185">Reference proteome</keyword>
<dbReference type="EMBL" id="AQPN01000024">
    <property type="protein sequence ID" value="EOR96075.1"/>
    <property type="molecule type" value="Genomic_DNA"/>
</dbReference>